<reference evidence="1" key="4">
    <citation type="submission" date="2009-11" db="EMBL/GenBank/DDBJ databases">
        <authorList>
            <person name="Thapa S.P."/>
            <person name="Park D.H."/>
            <person name="Cho S.Y."/>
            <person name="Hur J.H."/>
            <person name="Lim C.K."/>
        </authorList>
    </citation>
    <scope>NUCLEOTIDE SEQUENCE</scope>
    <source>
        <strain evidence="1">WT3</strain>
    </source>
</reference>
<name>D0UIY6_ERWPY</name>
<dbReference type="EMBL" id="DQ180962">
    <property type="protein sequence ID" value="ACY01295.1"/>
    <property type="molecule type" value="Genomic_DNA"/>
</dbReference>
<reference evidence="1" key="2">
    <citation type="submission" date="2005-09" db="EMBL/GenBank/DDBJ databases">
        <title>Insights into the pathogenicity island of Erwinia pyrifoliae WT3 and Japanese Erwinia Ejp617, and its relatedness with PAI of Erwinia amylovora.</title>
        <authorList>
            <person name="Thapa S.P."/>
            <person name="Cho S."/>
            <person name="Hur J.H."/>
            <person name="Lim C.K."/>
        </authorList>
    </citation>
    <scope>NUCLEOTIDE SEQUENCE</scope>
    <source>
        <strain evidence="1">WT3</strain>
    </source>
</reference>
<sequence length="142" mass="16091">MVVSLTHGDTTMFLLNTVHSVAVIAERVICRIAPETRFSGWLCCFRSDAEALCLIADELERAATYTRPEHKMLAEFSVYHAAYFFADRQYHGMMKRWPRALLRSLANSGLRLDATQWREGCNQARSSQTVTSDPCTSTCDHV</sequence>
<evidence type="ECO:0000313" key="1">
    <source>
        <dbReference type="EMBL" id="ACY01295.1"/>
    </source>
</evidence>
<proteinExistence type="predicted"/>
<protein>
    <submittedName>
        <fullName evidence="1">Uncharacterized protein</fullName>
    </submittedName>
</protein>
<accession>D0UIY6</accession>
<reference evidence="1" key="3">
    <citation type="journal article" date="2008" name="Mol. Cells">
        <title>Genetic organization of the hrp genes cluster in Erwinia pyrifoliae and characterization of HR active domains in HrpNEp protein by mutational analysis.</title>
        <authorList>
            <person name="Shrestha R."/>
            <person name="Park D.H."/>
            <person name="Cho J.M."/>
            <person name="Cho S."/>
            <person name="Wilson C."/>
            <person name="Hwang I."/>
            <person name="Hur J.H."/>
            <person name="Lim C.K."/>
        </authorList>
    </citation>
    <scope>NUCLEOTIDE SEQUENCE</scope>
    <source>
        <strain evidence="1">WT3</strain>
    </source>
</reference>
<organism evidence="1">
    <name type="scientific">Erwinia pyrifoliae</name>
    <dbReference type="NCBI Taxonomy" id="79967"/>
    <lineage>
        <taxon>Bacteria</taxon>
        <taxon>Pseudomonadati</taxon>
        <taxon>Pseudomonadota</taxon>
        <taxon>Gammaproteobacteria</taxon>
        <taxon>Enterobacterales</taxon>
        <taxon>Erwiniaceae</taxon>
        <taxon>Erwinia</taxon>
    </lineage>
</organism>
<dbReference type="AlphaFoldDB" id="D0UIY6"/>
<reference evidence="1" key="1">
    <citation type="journal article" date="2005" name="J. Gen. Plant Pathol.">
        <title>Identification of dspEF, hrpW, and hrpN loci and characterization of the hrpNEp gene in Erwinia pyrifoliae.</title>
        <authorList>
            <person name="Shrestha R."/>
            <person name="Tsuchiya K."/>
            <person name="Baek S.J."/>
            <person name="Bae H.N."/>
            <person name="Hwang I."/>
            <person name="Hur J.H."/>
            <person name="Lim C.K."/>
        </authorList>
    </citation>
    <scope>NUCLEOTIDE SEQUENCE</scope>
    <source>
        <strain evidence="1">WT3</strain>
    </source>
</reference>